<organism evidence="2 3">
    <name type="scientific">Nocardia thailandica</name>
    <dbReference type="NCBI Taxonomy" id="257275"/>
    <lineage>
        <taxon>Bacteria</taxon>
        <taxon>Bacillati</taxon>
        <taxon>Actinomycetota</taxon>
        <taxon>Actinomycetes</taxon>
        <taxon>Mycobacteriales</taxon>
        <taxon>Nocardiaceae</taxon>
        <taxon>Nocardia</taxon>
    </lineage>
</organism>
<dbReference type="InterPro" id="IPR004360">
    <property type="entry name" value="Glyas_Fos-R_dOase_dom"/>
</dbReference>
<evidence type="ECO:0000313" key="3">
    <source>
        <dbReference type="Proteomes" id="UP001601444"/>
    </source>
</evidence>
<dbReference type="InterPro" id="IPR052164">
    <property type="entry name" value="Anthracycline_SecMetBiosynth"/>
</dbReference>
<dbReference type="Gene3D" id="3.10.180.10">
    <property type="entry name" value="2,3-Dihydroxybiphenyl 1,2-Dioxygenase, domain 1"/>
    <property type="match status" value="2"/>
</dbReference>
<dbReference type="PROSITE" id="PS51819">
    <property type="entry name" value="VOC"/>
    <property type="match status" value="2"/>
</dbReference>
<protein>
    <submittedName>
        <fullName evidence="2">VOC family protein</fullName>
    </submittedName>
</protein>
<sequence length="266" mass="28223">MPTRDTPWPQGTPCWVDCQVDDTAAARAFYTDLFGWDVQDSPPEAGGYLMALLDGRPVAGIGPKPEGMDMPSAWTTYFAADSADAIAQKVAEAGGQPFMAPFDVLDVGRMFVAADPSGAPFGVWESRAHHGAGVYNQHGAYCWNELHTTAYARAEQFYAQVFGWTYTEIGDGVNFTYATFTVPGGDHEAGGVFDAASSGTPPHWLSWFQADGTDGLLERARGLGAVVLQGPSDSPFGRMGVVQAPQGEMFGVIDPSQAVGEVPTGS</sequence>
<dbReference type="Pfam" id="PF00903">
    <property type="entry name" value="Glyoxalase"/>
    <property type="match status" value="2"/>
</dbReference>
<dbReference type="InterPro" id="IPR037523">
    <property type="entry name" value="VOC_core"/>
</dbReference>
<dbReference type="EMBL" id="JBIAMX010000006">
    <property type="protein sequence ID" value="MFF0543792.1"/>
    <property type="molecule type" value="Genomic_DNA"/>
</dbReference>
<keyword evidence="3" id="KW-1185">Reference proteome</keyword>
<name>A0ABW6PN21_9NOCA</name>
<dbReference type="CDD" id="cd07247">
    <property type="entry name" value="SgaA_N_like"/>
    <property type="match status" value="2"/>
</dbReference>
<feature type="domain" description="VOC" evidence="1">
    <location>
        <begin position="12"/>
        <end position="126"/>
    </location>
</feature>
<dbReference type="Proteomes" id="UP001601444">
    <property type="component" value="Unassembled WGS sequence"/>
</dbReference>
<proteinExistence type="predicted"/>
<evidence type="ECO:0000259" key="1">
    <source>
        <dbReference type="PROSITE" id="PS51819"/>
    </source>
</evidence>
<dbReference type="PANTHER" id="PTHR33993:SF14">
    <property type="entry name" value="GB|AAF24581.1"/>
    <property type="match status" value="1"/>
</dbReference>
<feature type="domain" description="VOC" evidence="1">
    <location>
        <begin position="140"/>
        <end position="255"/>
    </location>
</feature>
<reference evidence="2 3" key="1">
    <citation type="submission" date="2024-10" db="EMBL/GenBank/DDBJ databases">
        <title>The Natural Products Discovery Center: Release of the First 8490 Sequenced Strains for Exploring Actinobacteria Biosynthetic Diversity.</title>
        <authorList>
            <person name="Kalkreuter E."/>
            <person name="Kautsar S.A."/>
            <person name="Yang D."/>
            <person name="Bader C.D."/>
            <person name="Teijaro C.N."/>
            <person name="Fluegel L."/>
            <person name="Davis C.M."/>
            <person name="Simpson J.R."/>
            <person name="Lauterbach L."/>
            <person name="Steele A.D."/>
            <person name="Gui C."/>
            <person name="Meng S."/>
            <person name="Li G."/>
            <person name="Viehrig K."/>
            <person name="Ye F."/>
            <person name="Su P."/>
            <person name="Kiefer A.F."/>
            <person name="Nichols A."/>
            <person name="Cepeda A.J."/>
            <person name="Yan W."/>
            <person name="Fan B."/>
            <person name="Jiang Y."/>
            <person name="Adhikari A."/>
            <person name="Zheng C.-J."/>
            <person name="Schuster L."/>
            <person name="Cowan T.M."/>
            <person name="Smanski M.J."/>
            <person name="Chevrette M.G."/>
            <person name="De Carvalho L.P.S."/>
            <person name="Shen B."/>
        </authorList>
    </citation>
    <scope>NUCLEOTIDE SEQUENCE [LARGE SCALE GENOMIC DNA]</scope>
    <source>
        <strain evidence="2 3">NPDC004045</strain>
    </source>
</reference>
<dbReference type="SUPFAM" id="SSF54593">
    <property type="entry name" value="Glyoxalase/Bleomycin resistance protein/Dihydroxybiphenyl dioxygenase"/>
    <property type="match status" value="1"/>
</dbReference>
<evidence type="ECO:0000313" key="2">
    <source>
        <dbReference type="EMBL" id="MFF0543792.1"/>
    </source>
</evidence>
<comment type="caution">
    <text evidence="2">The sequence shown here is derived from an EMBL/GenBank/DDBJ whole genome shotgun (WGS) entry which is preliminary data.</text>
</comment>
<accession>A0ABW6PN21</accession>
<gene>
    <name evidence="2" type="ORF">ACFYTF_13250</name>
</gene>
<dbReference type="PANTHER" id="PTHR33993">
    <property type="entry name" value="GLYOXALASE-RELATED"/>
    <property type="match status" value="1"/>
</dbReference>
<dbReference type="RefSeq" id="WP_043650946.1">
    <property type="nucleotide sequence ID" value="NZ_JBIAMX010000006.1"/>
</dbReference>
<dbReference type="InterPro" id="IPR029068">
    <property type="entry name" value="Glyas_Bleomycin-R_OHBP_Dase"/>
</dbReference>